<name>A0A0P4WDH5_SCYOL</name>
<dbReference type="Pfam" id="PF03006">
    <property type="entry name" value="HlyIII"/>
    <property type="match status" value="1"/>
</dbReference>
<feature type="compositionally biased region" description="Polar residues" evidence="7">
    <location>
        <begin position="1"/>
        <end position="19"/>
    </location>
</feature>
<feature type="transmembrane region" description="Helical" evidence="8">
    <location>
        <begin position="190"/>
        <end position="209"/>
    </location>
</feature>
<protein>
    <recommendedName>
        <fullName evidence="10">Progestin and adipoQ receptor family member 4</fullName>
    </recommendedName>
</protein>
<keyword evidence="5 8" id="KW-0472">Membrane</keyword>
<feature type="transmembrane region" description="Helical" evidence="8">
    <location>
        <begin position="157"/>
        <end position="178"/>
    </location>
</feature>
<dbReference type="GO" id="GO:0016020">
    <property type="term" value="C:membrane"/>
    <property type="evidence" value="ECO:0007669"/>
    <property type="project" value="UniProtKB-SubCell"/>
</dbReference>
<feature type="transmembrane region" description="Helical" evidence="8">
    <location>
        <begin position="95"/>
        <end position="117"/>
    </location>
</feature>
<proteinExistence type="inferred from homology"/>
<dbReference type="EMBL" id="GDRN01066814">
    <property type="protein sequence ID" value="JAI64463.1"/>
    <property type="molecule type" value="Transcribed_RNA"/>
</dbReference>
<feature type="transmembrane region" description="Helical" evidence="8">
    <location>
        <begin position="221"/>
        <end position="240"/>
    </location>
</feature>
<evidence type="ECO:0000256" key="6">
    <source>
        <dbReference type="PIRSR" id="PIRSR604254-1"/>
    </source>
</evidence>
<dbReference type="PANTHER" id="PTHR20855:SF138">
    <property type="entry name" value="PROGESTIN AND ADIPOQ RECEPTOR FAMILY MEMBER 4"/>
    <property type="match status" value="1"/>
</dbReference>
<evidence type="ECO:0000256" key="7">
    <source>
        <dbReference type="SAM" id="MobiDB-lite"/>
    </source>
</evidence>
<keyword evidence="6" id="KW-0479">Metal-binding</keyword>
<evidence type="ECO:0000256" key="5">
    <source>
        <dbReference type="ARBA" id="ARBA00023136"/>
    </source>
</evidence>
<accession>A0A0P4WDH5</accession>
<feature type="binding site" evidence="6">
    <location>
        <position position="115"/>
    </location>
    <ligand>
        <name>Zn(2+)</name>
        <dbReference type="ChEBI" id="CHEBI:29105"/>
    </ligand>
</feature>
<sequence length="292" mass="31954">MVSSTEGNSGSWQAGGDSQQPRRRLLKRGEAPQHRANNPYIMDGYLPPLSLRGCLRSLFYVHNETGNIVTHAVPLLFIVLHGPTWPSLWGLNEPMLSWAVLVVMAMPWAASTLYHTFMAHRGGKWVYRLLLGIDVVGICTAVCLGPMPHVYVSTLGLGRAAAAVAVLIYCHACLYSLTQAVKATNAWDSRTCFTLPVLMVAACWVLRVSPWGEGQWEGGMFVPPMLALFVLGGLAGATFVPERWAPGRVDLAGNSHQIMHLLVVAAQYCMFRGALTDLSWLLQRHAHPADGQ</sequence>
<evidence type="ECO:0000313" key="9">
    <source>
        <dbReference type="EMBL" id="JAI64463.1"/>
    </source>
</evidence>
<dbReference type="InterPro" id="IPR004254">
    <property type="entry name" value="AdipoR/HlyIII-related"/>
</dbReference>
<feature type="region of interest" description="Disordered" evidence="7">
    <location>
        <begin position="1"/>
        <end position="29"/>
    </location>
</feature>
<dbReference type="GO" id="GO:0046872">
    <property type="term" value="F:metal ion binding"/>
    <property type="evidence" value="ECO:0007669"/>
    <property type="project" value="UniProtKB-KW"/>
</dbReference>
<comment type="similarity">
    <text evidence="2">Belongs to the ADIPOR family.</text>
</comment>
<dbReference type="GO" id="GO:0038023">
    <property type="term" value="F:signaling receptor activity"/>
    <property type="evidence" value="ECO:0007669"/>
    <property type="project" value="TreeGrafter"/>
</dbReference>
<evidence type="ECO:0000256" key="4">
    <source>
        <dbReference type="ARBA" id="ARBA00022989"/>
    </source>
</evidence>
<dbReference type="PANTHER" id="PTHR20855">
    <property type="entry name" value="ADIPOR/PROGESTIN RECEPTOR-RELATED"/>
    <property type="match status" value="1"/>
</dbReference>
<reference evidence="9" key="1">
    <citation type="submission" date="2015-09" db="EMBL/GenBank/DDBJ databases">
        <title>Scylla olivacea transcriptome.</title>
        <authorList>
            <person name="Ikhwanuddin M."/>
        </authorList>
    </citation>
    <scope>NUCLEOTIDE SEQUENCE</scope>
</reference>
<keyword evidence="4 8" id="KW-1133">Transmembrane helix</keyword>
<organism evidence="9">
    <name type="scientific">Scylla olivacea</name>
    <name type="common">Orange mud crab</name>
    <name type="synonym">Cancer olivacea</name>
    <dbReference type="NCBI Taxonomy" id="85551"/>
    <lineage>
        <taxon>Eukaryota</taxon>
        <taxon>Metazoa</taxon>
        <taxon>Ecdysozoa</taxon>
        <taxon>Arthropoda</taxon>
        <taxon>Crustacea</taxon>
        <taxon>Multicrustacea</taxon>
        <taxon>Malacostraca</taxon>
        <taxon>Eumalacostraca</taxon>
        <taxon>Eucarida</taxon>
        <taxon>Decapoda</taxon>
        <taxon>Pleocyemata</taxon>
        <taxon>Brachyura</taxon>
        <taxon>Eubrachyura</taxon>
        <taxon>Portunoidea</taxon>
        <taxon>Portunidae</taxon>
        <taxon>Portuninae</taxon>
        <taxon>Scylla</taxon>
    </lineage>
</organism>
<evidence type="ECO:0000256" key="2">
    <source>
        <dbReference type="ARBA" id="ARBA00007018"/>
    </source>
</evidence>
<evidence type="ECO:0000256" key="8">
    <source>
        <dbReference type="SAM" id="Phobius"/>
    </source>
</evidence>
<keyword evidence="6" id="KW-0862">Zinc</keyword>
<comment type="subcellular location">
    <subcellularLocation>
        <location evidence="1">Membrane</location>
        <topology evidence="1">Multi-pass membrane protein</topology>
    </subcellularLocation>
</comment>
<feature type="binding site" evidence="6">
    <location>
        <position position="260"/>
    </location>
    <ligand>
        <name>Zn(2+)</name>
        <dbReference type="ChEBI" id="CHEBI:29105"/>
    </ligand>
</feature>
<feature type="transmembrane region" description="Helical" evidence="8">
    <location>
        <begin position="129"/>
        <end position="151"/>
    </location>
</feature>
<evidence type="ECO:0008006" key="10">
    <source>
        <dbReference type="Google" id="ProtNLM"/>
    </source>
</evidence>
<evidence type="ECO:0000256" key="3">
    <source>
        <dbReference type="ARBA" id="ARBA00022692"/>
    </source>
</evidence>
<dbReference type="AlphaFoldDB" id="A0A0P4WDH5"/>
<feature type="binding site" evidence="6">
    <location>
        <position position="256"/>
    </location>
    <ligand>
        <name>Zn(2+)</name>
        <dbReference type="ChEBI" id="CHEBI:29105"/>
    </ligand>
</feature>
<evidence type="ECO:0000256" key="1">
    <source>
        <dbReference type="ARBA" id="ARBA00004141"/>
    </source>
</evidence>
<keyword evidence="3 8" id="KW-0812">Transmembrane</keyword>